<dbReference type="SMART" id="SM00382">
    <property type="entry name" value="AAA"/>
    <property type="match status" value="1"/>
</dbReference>
<gene>
    <name evidence="8" type="ORF">CALVIDRAFT_482201</name>
</gene>
<evidence type="ECO:0000256" key="6">
    <source>
        <dbReference type="SAM" id="MobiDB-lite"/>
    </source>
</evidence>
<feature type="compositionally biased region" description="Low complexity" evidence="6">
    <location>
        <begin position="136"/>
        <end position="149"/>
    </location>
</feature>
<evidence type="ECO:0000256" key="5">
    <source>
        <dbReference type="ARBA" id="ARBA00023128"/>
    </source>
</evidence>
<feature type="region of interest" description="Disordered" evidence="6">
    <location>
        <begin position="924"/>
        <end position="943"/>
    </location>
</feature>
<dbReference type="InterPro" id="IPR003593">
    <property type="entry name" value="AAA+_ATPase"/>
</dbReference>
<dbReference type="InterPro" id="IPR027417">
    <property type="entry name" value="P-loop_NTPase"/>
</dbReference>
<keyword evidence="3" id="KW-0472">Membrane</keyword>
<keyword evidence="4" id="KW-0067">ATP-binding</keyword>
<dbReference type="GO" id="GO:0005741">
    <property type="term" value="C:mitochondrial outer membrane"/>
    <property type="evidence" value="ECO:0007669"/>
    <property type="project" value="UniProtKB-SubCell"/>
</dbReference>
<feature type="region of interest" description="Disordered" evidence="6">
    <location>
        <begin position="136"/>
        <end position="164"/>
    </location>
</feature>
<name>A0A167LHB7_CALVF</name>
<reference evidence="8 9" key="1">
    <citation type="journal article" date="2016" name="Mol. Biol. Evol.">
        <title>Comparative Genomics of Early-Diverging Mushroom-Forming Fungi Provides Insights into the Origins of Lignocellulose Decay Capabilities.</title>
        <authorList>
            <person name="Nagy L.G."/>
            <person name="Riley R."/>
            <person name="Tritt A."/>
            <person name="Adam C."/>
            <person name="Daum C."/>
            <person name="Floudas D."/>
            <person name="Sun H."/>
            <person name="Yadav J.S."/>
            <person name="Pangilinan J."/>
            <person name="Larsson K.H."/>
            <person name="Matsuura K."/>
            <person name="Barry K."/>
            <person name="Labutti K."/>
            <person name="Kuo R."/>
            <person name="Ohm R.A."/>
            <person name="Bhattacharya S.S."/>
            <person name="Shirouzu T."/>
            <person name="Yoshinaga Y."/>
            <person name="Martin F.M."/>
            <person name="Grigoriev I.V."/>
            <person name="Hibbett D.S."/>
        </authorList>
    </citation>
    <scope>NUCLEOTIDE SEQUENCE [LARGE SCALE GENOMIC DNA]</scope>
    <source>
        <strain evidence="8 9">TUFC12733</strain>
    </source>
</reference>
<dbReference type="EMBL" id="KV417287">
    <property type="protein sequence ID" value="KZO95693.1"/>
    <property type="molecule type" value="Genomic_DNA"/>
</dbReference>
<comment type="subcellular location">
    <subcellularLocation>
        <location evidence="1">Mitochondrion outer membrane</location>
        <topology evidence="1">Single-pass membrane protein</topology>
    </subcellularLocation>
</comment>
<feature type="region of interest" description="Disordered" evidence="6">
    <location>
        <begin position="992"/>
        <end position="1029"/>
    </location>
</feature>
<dbReference type="InterPro" id="IPR003960">
    <property type="entry name" value="ATPase_AAA_CS"/>
</dbReference>
<keyword evidence="5" id="KW-0496">Mitochondrion</keyword>
<dbReference type="Proteomes" id="UP000076738">
    <property type="component" value="Unassembled WGS sequence"/>
</dbReference>
<feature type="domain" description="AAA+ ATPase" evidence="7">
    <location>
        <begin position="657"/>
        <end position="796"/>
    </location>
</feature>
<dbReference type="PANTHER" id="PTHR45644:SF56">
    <property type="entry name" value="AAA ATPASE, PUTATIVE (AFU_ORTHOLOGUE AFUA_2G12920)-RELATED"/>
    <property type="match status" value="1"/>
</dbReference>
<dbReference type="PROSITE" id="PS00674">
    <property type="entry name" value="AAA"/>
    <property type="match status" value="1"/>
</dbReference>
<evidence type="ECO:0000313" key="8">
    <source>
        <dbReference type="EMBL" id="KZO95693.1"/>
    </source>
</evidence>
<dbReference type="InterPro" id="IPR003959">
    <property type="entry name" value="ATPase_AAA_core"/>
</dbReference>
<dbReference type="Gene3D" id="3.40.50.300">
    <property type="entry name" value="P-loop containing nucleotide triphosphate hydrolases"/>
    <property type="match status" value="1"/>
</dbReference>
<dbReference type="PANTHER" id="PTHR45644">
    <property type="entry name" value="AAA ATPASE, PUTATIVE (AFU_ORTHOLOGUE AFUA_2G12920)-RELATED-RELATED"/>
    <property type="match status" value="1"/>
</dbReference>
<evidence type="ECO:0000259" key="7">
    <source>
        <dbReference type="SMART" id="SM00382"/>
    </source>
</evidence>
<dbReference type="AlphaFoldDB" id="A0A167LHB7"/>
<feature type="region of interest" description="Disordered" evidence="6">
    <location>
        <begin position="872"/>
        <end position="914"/>
    </location>
</feature>
<organism evidence="8 9">
    <name type="scientific">Calocera viscosa (strain TUFC12733)</name>
    <dbReference type="NCBI Taxonomy" id="1330018"/>
    <lineage>
        <taxon>Eukaryota</taxon>
        <taxon>Fungi</taxon>
        <taxon>Dikarya</taxon>
        <taxon>Basidiomycota</taxon>
        <taxon>Agaricomycotina</taxon>
        <taxon>Dacrymycetes</taxon>
        <taxon>Dacrymycetales</taxon>
        <taxon>Dacrymycetaceae</taxon>
        <taxon>Calocera</taxon>
    </lineage>
</organism>
<dbReference type="GO" id="GO:0016887">
    <property type="term" value="F:ATP hydrolysis activity"/>
    <property type="evidence" value="ECO:0007669"/>
    <property type="project" value="InterPro"/>
</dbReference>
<dbReference type="InterPro" id="IPR041569">
    <property type="entry name" value="AAA_lid_3"/>
</dbReference>
<dbReference type="Pfam" id="PF00004">
    <property type="entry name" value="AAA"/>
    <property type="match status" value="1"/>
</dbReference>
<evidence type="ECO:0000256" key="2">
    <source>
        <dbReference type="ARBA" id="ARBA00022741"/>
    </source>
</evidence>
<sequence length="1029" mass="109456">MTALPGELPPDYASSHLWLPDVPAPLPAADAPGLPPPQMLHDALTSLLLCLHPQTQHRSLYPGPGGQSQVEPTLAMYSPIEGGDYVLDDTVREVARRAGAEVAVLDMAQLAAGIHGIFGRSAVGFQLPSNPLHVTSVASSLSPSSSAGSYGPGEEEDDLDQAPYAPPNAAVAISIPATMHFSTLPRSKISSAASATRGPQAAMRKFFDEIVNLLPAAEGELTPASGGTPPAVPSKPRIIYVRDFGLLAPTSHHWYPQLLASVRARRSGPIGRPSQPPPNPTVILFGCTPPLLPQLHITPASAGSGLLGMLMGQSRAPGGVVRVEGYDEDDVRGREKRLRERLAGWERNEPLWLSTELPMFGGSPPPTTGRAGAGGAGALAEPYGILLSGGLVGLPQRIGGIGDHSEFVATPSSAADDAGGASDARTAPPYFRALTVLPSARDPALETETRLARRREINMLAMRMAVGAVGGVLPDLELEGQELEAEEVWKEWGRRVEPWSVIRGVASRAVGGVVAEQVQAGAASTSSAGSTSTLDPTPIPWTAVLDAWTAQRTSHTARKAWLDSVRAASVLPPEADEPLVDAEAERGDEVIERVRRSEDLEESEQRLLGCIVDPVTMPTTFANVHLPPATIDSIRTIVSLPLLHPQAFSQGILKQHAMTGVLLFGVPGTGKTLVVRALAKESGARMLMIKPSDIMDMYVGQSEKLVRGVFTLARRLSPCIVFLDEIDALFGARVSARESGGAIAHRQVITEFMQEMDGLRTKEGGVIVIGATNRPFDLDDAVLRRLPRRLLVDLPGEKERGEILKILLRDEFLAPEVDVYALAKRTEGFSGSDLKHLCVSAALDAVKETVELPWAVPRSLIRDTLALTTPVPEPLAIPAQEPTPAEESMLVQQAPSSALPDELSALPEESSVLDEGTEAPIAELSPQLDGSDAPESVSLPSTSASEVITPLPLVQRILRPHHFAKALTEITASTSESIGTLSDLRKWNEEFGEGGSRRGRRKRWGDRFGFGIPAHGPGTREVGQVGGEP</sequence>
<dbReference type="Gene3D" id="1.10.8.60">
    <property type="match status" value="1"/>
</dbReference>
<dbReference type="GO" id="GO:0005524">
    <property type="term" value="F:ATP binding"/>
    <property type="evidence" value="ECO:0007669"/>
    <property type="project" value="UniProtKB-KW"/>
</dbReference>
<proteinExistence type="predicted"/>
<dbReference type="Pfam" id="PF17862">
    <property type="entry name" value="AAA_lid_3"/>
    <property type="match status" value="1"/>
</dbReference>
<dbReference type="OrthoDB" id="39734at2759"/>
<dbReference type="SUPFAM" id="SSF52540">
    <property type="entry name" value="P-loop containing nucleoside triphosphate hydrolases"/>
    <property type="match status" value="1"/>
</dbReference>
<keyword evidence="9" id="KW-1185">Reference proteome</keyword>
<dbReference type="InterPro" id="IPR051701">
    <property type="entry name" value="Mito_OM_Translocase_MSP1"/>
</dbReference>
<evidence type="ECO:0000256" key="3">
    <source>
        <dbReference type="ARBA" id="ARBA00022787"/>
    </source>
</evidence>
<accession>A0A167LHB7</accession>
<protein>
    <submittedName>
        <fullName evidence="8">AAA-domain-containing protein</fullName>
    </submittedName>
</protein>
<evidence type="ECO:0000313" key="9">
    <source>
        <dbReference type="Proteomes" id="UP000076738"/>
    </source>
</evidence>
<keyword evidence="2" id="KW-0547">Nucleotide-binding</keyword>
<keyword evidence="3" id="KW-1000">Mitochondrion outer membrane</keyword>
<dbReference type="STRING" id="1330018.A0A167LHB7"/>
<evidence type="ECO:0000256" key="4">
    <source>
        <dbReference type="ARBA" id="ARBA00022840"/>
    </source>
</evidence>
<evidence type="ECO:0000256" key="1">
    <source>
        <dbReference type="ARBA" id="ARBA00004572"/>
    </source>
</evidence>